<dbReference type="GO" id="GO:0030182">
    <property type="term" value="P:neuron differentiation"/>
    <property type="evidence" value="ECO:0007669"/>
    <property type="project" value="TreeGrafter"/>
</dbReference>
<dbReference type="Proteomes" id="UP000245119">
    <property type="component" value="Linkage Group LG12"/>
</dbReference>
<dbReference type="Pfam" id="PF05920">
    <property type="entry name" value="Homeobox_KN"/>
    <property type="match status" value="1"/>
</dbReference>
<feature type="compositionally biased region" description="Acidic residues" evidence="7">
    <location>
        <begin position="322"/>
        <end position="339"/>
    </location>
</feature>
<dbReference type="PANTHER" id="PTHR11211">
    <property type="entry name" value="IROQUOIS-CLASS HOMEODOMAIN PROTEIN IRX"/>
    <property type="match status" value="1"/>
</dbReference>
<dbReference type="SMART" id="SM00389">
    <property type="entry name" value="HOX"/>
    <property type="match status" value="1"/>
</dbReference>
<dbReference type="Gene3D" id="1.10.10.60">
    <property type="entry name" value="Homeodomain-like"/>
    <property type="match status" value="1"/>
</dbReference>
<dbReference type="SUPFAM" id="SSF46689">
    <property type="entry name" value="Homeodomain-like"/>
    <property type="match status" value="1"/>
</dbReference>
<dbReference type="FunFam" id="1.10.10.60:FF:000003">
    <property type="entry name" value="Iroquois-class homeobox protein IRX"/>
    <property type="match status" value="1"/>
</dbReference>
<dbReference type="CDD" id="cd00086">
    <property type="entry name" value="homeodomain"/>
    <property type="match status" value="1"/>
</dbReference>
<comment type="subcellular location">
    <subcellularLocation>
        <location evidence="1 6">Nucleus</location>
    </subcellularLocation>
</comment>
<dbReference type="InterPro" id="IPR017970">
    <property type="entry name" value="Homeobox_CS"/>
</dbReference>
<evidence type="ECO:0000313" key="10">
    <source>
        <dbReference type="Proteomes" id="UP000245119"/>
    </source>
</evidence>
<dbReference type="GO" id="GO:0000981">
    <property type="term" value="F:DNA-binding transcription factor activity, RNA polymerase II-specific"/>
    <property type="evidence" value="ECO:0007669"/>
    <property type="project" value="InterPro"/>
</dbReference>
<evidence type="ECO:0000256" key="1">
    <source>
        <dbReference type="ARBA" id="ARBA00004123"/>
    </source>
</evidence>
<dbReference type="PROSITE" id="PS50071">
    <property type="entry name" value="HOMEOBOX_2"/>
    <property type="match status" value="1"/>
</dbReference>
<accession>A0A2T7NIG2</accession>
<dbReference type="AlphaFoldDB" id="A0A2T7NIG2"/>
<comment type="similarity">
    <text evidence="2">Belongs to the TALE/IRO homeobox family.</text>
</comment>
<feature type="region of interest" description="Disordered" evidence="7">
    <location>
        <begin position="622"/>
        <end position="649"/>
    </location>
</feature>
<evidence type="ECO:0000256" key="6">
    <source>
        <dbReference type="PROSITE-ProRule" id="PRU00108"/>
    </source>
</evidence>
<evidence type="ECO:0000256" key="2">
    <source>
        <dbReference type="ARBA" id="ARBA00008446"/>
    </source>
</evidence>
<comment type="caution">
    <text evidence="9">The sequence shown here is derived from an EMBL/GenBank/DDBJ whole genome shotgun (WGS) entry which is preliminary data.</text>
</comment>
<dbReference type="InterPro" id="IPR009057">
    <property type="entry name" value="Homeodomain-like_sf"/>
</dbReference>
<protein>
    <recommendedName>
        <fullName evidence="8">Homeobox domain-containing protein</fullName>
    </recommendedName>
</protein>
<evidence type="ECO:0000256" key="7">
    <source>
        <dbReference type="SAM" id="MobiDB-lite"/>
    </source>
</evidence>
<dbReference type="InterPro" id="IPR001356">
    <property type="entry name" value="HD"/>
</dbReference>
<dbReference type="GO" id="GO:0048468">
    <property type="term" value="P:cell development"/>
    <property type="evidence" value="ECO:0007669"/>
    <property type="project" value="TreeGrafter"/>
</dbReference>
<organism evidence="9 10">
    <name type="scientific">Pomacea canaliculata</name>
    <name type="common">Golden apple snail</name>
    <dbReference type="NCBI Taxonomy" id="400727"/>
    <lineage>
        <taxon>Eukaryota</taxon>
        <taxon>Metazoa</taxon>
        <taxon>Spiralia</taxon>
        <taxon>Lophotrochozoa</taxon>
        <taxon>Mollusca</taxon>
        <taxon>Gastropoda</taxon>
        <taxon>Caenogastropoda</taxon>
        <taxon>Architaenioglossa</taxon>
        <taxon>Ampullarioidea</taxon>
        <taxon>Ampullariidae</taxon>
        <taxon>Pomacea</taxon>
    </lineage>
</organism>
<feature type="region of interest" description="Disordered" evidence="7">
    <location>
        <begin position="309"/>
        <end position="431"/>
    </location>
</feature>
<dbReference type="EMBL" id="PZQS01000012">
    <property type="protein sequence ID" value="PVD20945.1"/>
    <property type="molecule type" value="Genomic_DNA"/>
</dbReference>
<dbReference type="InterPro" id="IPR008422">
    <property type="entry name" value="KN_HD"/>
</dbReference>
<dbReference type="GO" id="GO:0000978">
    <property type="term" value="F:RNA polymerase II cis-regulatory region sequence-specific DNA binding"/>
    <property type="evidence" value="ECO:0007669"/>
    <property type="project" value="TreeGrafter"/>
</dbReference>
<dbReference type="PANTHER" id="PTHR11211:SF40">
    <property type="entry name" value="MIRROR, ISOFORM C"/>
    <property type="match status" value="1"/>
</dbReference>
<evidence type="ECO:0000256" key="4">
    <source>
        <dbReference type="ARBA" id="ARBA00023155"/>
    </source>
</evidence>
<keyword evidence="10" id="KW-1185">Reference proteome</keyword>
<feature type="domain" description="Homeobox" evidence="8">
    <location>
        <begin position="245"/>
        <end position="308"/>
    </location>
</feature>
<reference evidence="9 10" key="1">
    <citation type="submission" date="2018-04" db="EMBL/GenBank/DDBJ databases">
        <title>The genome of golden apple snail Pomacea canaliculata provides insight into stress tolerance and invasive adaptation.</title>
        <authorList>
            <person name="Liu C."/>
            <person name="Liu B."/>
            <person name="Ren Y."/>
            <person name="Zhang Y."/>
            <person name="Wang H."/>
            <person name="Li S."/>
            <person name="Jiang F."/>
            <person name="Yin L."/>
            <person name="Zhang G."/>
            <person name="Qian W."/>
            <person name="Fan W."/>
        </authorList>
    </citation>
    <scope>NUCLEOTIDE SEQUENCE [LARGE SCALE GENOMIC DNA]</scope>
    <source>
        <strain evidence="9">SZHN2017</strain>
        <tissue evidence="9">Muscle</tissue>
    </source>
</reference>
<name>A0A2T7NIG2_POMCA</name>
<evidence type="ECO:0000259" key="8">
    <source>
        <dbReference type="PROSITE" id="PS50071"/>
    </source>
</evidence>
<feature type="region of interest" description="Disordered" evidence="7">
    <location>
        <begin position="451"/>
        <end position="504"/>
    </location>
</feature>
<feature type="compositionally biased region" description="Polar residues" evidence="7">
    <location>
        <begin position="402"/>
        <end position="414"/>
    </location>
</feature>
<feature type="compositionally biased region" description="Basic and acidic residues" evidence="7">
    <location>
        <begin position="340"/>
        <end position="351"/>
    </location>
</feature>
<dbReference type="GO" id="GO:0005634">
    <property type="term" value="C:nucleus"/>
    <property type="evidence" value="ECO:0007669"/>
    <property type="project" value="UniProtKB-SubCell"/>
</dbReference>
<keyword evidence="5 6" id="KW-0539">Nucleus</keyword>
<keyword evidence="3 6" id="KW-0238">DNA-binding</keyword>
<proteinExistence type="inferred from homology"/>
<dbReference type="PROSITE" id="PS00027">
    <property type="entry name" value="HOMEOBOX_1"/>
    <property type="match status" value="1"/>
</dbReference>
<dbReference type="STRING" id="400727.A0A2T7NIG2"/>
<keyword evidence="4 6" id="KW-0371">Homeobox</keyword>
<dbReference type="OrthoDB" id="5399138at2759"/>
<gene>
    <name evidence="9" type="ORF">C0Q70_19108</name>
</gene>
<evidence type="ECO:0000256" key="5">
    <source>
        <dbReference type="ARBA" id="ARBA00023242"/>
    </source>
</evidence>
<evidence type="ECO:0000256" key="3">
    <source>
        <dbReference type="ARBA" id="ARBA00023125"/>
    </source>
</evidence>
<sequence length="649" mass="70059">MHGKLLEERRAEPCSVFESGPQHPGSIIAMSYAAHLGFQATPGALSQSQVNSECNCSQQLGTKDMVLQGVTGVTGVTRCYRVLQGGQWRSDGDGEGGEEWLLHAGSRRRPQGGVEEVGGGAVGGGLWRCSSQQTSPDVSRTGCTVVAWRCDLGQELGRRWEAQFTSRLHSWGSKPVQFLGRIKKLGSFAPGFLRKHSRGGRVDGVEAASGANLRDSTEAWRSLTQPSLYDTTAMGFYPYGSYGGLDLNARRKNATRESTNTLKAWLHEHIKNPYPTKGEKIMLAIITKMTLTQVSTWFANARRRLKKENKMTWSPRNRSESGEDDDDDEDKAGDGDIDDNDKRLNQRNSREEEIDVENTHTTLDHHSDGGSRKPGSKPALNHSVETDCISPAPSIGEDSRSRLSPPQSRDSYSGYNLEGHTPSDFDGDQQKPKIWSVSDFLLPGKINKVSSNSINSHPNPNNTLTTTTSTTPISNTISSSSTDYNNSSSNKTRSDPSSCRESGMKMDTMRCVPISPSCPDSAMDLTGKTVAVAAAAASVAAAAAAAHAHAHAHAHVSALSARGAAGGFFPPMTSLPAPQHLGSYQSALANYAVHTTHSPFALASAAEMSKLVMRPMATRLSPYSSPKQAQGFESHFPPPRDFSVVREGD</sequence>
<feature type="compositionally biased region" description="Low complexity" evidence="7">
    <location>
        <begin position="451"/>
        <end position="491"/>
    </location>
</feature>
<evidence type="ECO:0000313" key="9">
    <source>
        <dbReference type="EMBL" id="PVD20945.1"/>
    </source>
</evidence>
<feature type="DNA-binding region" description="Homeobox" evidence="6">
    <location>
        <begin position="247"/>
        <end position="309"/>
    </location>
</feature>
<feature type="compositionally biased region" description="Basic and acidic residues" evidence="7">
    <location>
        <begin position="362"/>
        <end position="371"/>
    </location>
</feature>